<dbReference type="Proteomes" id="UP000807115">
    <property type="component" value="Chromosome 7"/>
</dbReference>
<evidence type="ECO:0000256" key="2">
    <source>
        <dbReference type="SAM" id="Coils"/>
    </source>
</evidence>
<dbReference type="EMBL" id="CM027686">
    <property type="protein sequence ID" value="KAG0523260.1"/>
    <property type="molecule type" value="Genomic_DNA"/>
</dbReference>
<feature type="domain" description="CCHC-type" evidence="4">
    <location>
        <begin position="370"/>
        <end position="385"/>
    </location>
</feature>
<keyword evidence="2" id="KW-0175">Coiled coil</keyword>
<sequence length="593" mass="67243">MAAYGLDVECPHSFDGTHFARWMQYNFMFISPQMWWMVDVGFSHIWVFLNEKYGAISDDDDVPKVEAHEDVEHDHNTMVVEDCSTSWSSDDDDRSTTSSLDKIDDNATSETNDDTTSCTLDGEDDGSCSSHDYDATTSPSTTPHSFMSQGDTKVYNANVVDHVVSYDELVSRLASMTMSLENEKAKTLKFENENSFLRTTCEQQKHLLYVTTCSHEELKLAHEESVAHDNLVLDHAFLTKKLSNEEIKTSESSSLGTNNQSHTITNPCDVGKKHVSTSCHDLLSMPCSSHIDACSTSMSCETNLLKENNKLNEQVKNLSNKLERCYNSKVTFEHILKTQRNYGDKCGLGFKEKMTKGKRKQEKRLSHFMCYRCHEVGHLANGCPNKEKLEKERLKHVKCFKCRTWGHLTSMCPTKQLVKQQVKPQPKPQVEQKKTPQDQVKINHDGDDLMMMKKKIIRGGRARHPMQIQDAKMMSKNEDKKKAYAHIKCFECKNDGHFASKCPSKLEKKAQATLKRQGNEKQHMSKEEKAQSKRSNNSKPISLDDNTMLRKDGNGTSMVAISKHPAIHTKASPKYVAPNLRGPKLVWVPSKSG</sequence>
<keyword evidence="1" id="KW-0479">Metal-binding</keyword>
<feature type="compositionally biased region" description="Polar residues" evidence="3">
    <location>
        <begin position="127"/>
        <end position="148"/>
    </location>
</feature>
<dbReference type="InterPro" id="IPR001878">
    <property type="entry name" value="Znf_CCHC"/>
</dbReference>
<feature type="region of interest" description="Disordered" evidence="3">
    <location>
        <begin position="82"/>
        <end position="148"/>
    </location>
</feature>
<dbReference type="InterPro" id="IPR051714">
    <property type="entry name" value="Znf_CCHC_NABP"/>
</dbReference>
<feature type="compositionally biased region" description="Basic and acidic residues" evidence="3">
    <location>
        <begin position="430"/>
        <end position="442"/>
    </location>
</feature>
<dbReference type="Pfam" id="PF00098">
    <property type="entry name" value="zf-CCHC"/>
    <property type="match status" value="1"/>
</dbReference>
<keyword evidence="1" id="KW-0862">Zinc</keyword>
<feature type="compositionally biased region" description="Basic and acidic residues" evidence="3">
    <location>
        <begin position="517"/>
        <end position="531"/>
    </location>
</feature>
<protein>
    <recommendedName>
        <fullName evidence="4">CCHC-type domain-containing protein</fullName>
    </recommendedName>
</protein>
<feature type="compositionally biased region" description="Polar residues" evidence="3">
    <location>
        <begin position="106"/>
        <end position="119"/>
    </location>
</feature>
<evidence type="ECO:0000313" key="6">
    <source>
        <dbReference type="Proteomes" id="UP000807115"/>
    </source>
</evidence>
<dbReference type="Gene3D" id="4.10.60.10">
    <property type="entry name" value="Zinc finger, CCHC-type"/>
    <property type="match status" value="2"/>
</dbReference>
<feature type="region of interest" description="Disordered" evidence="3">
    <location>
        <begin position="511"/>
        <end position="555"/>
    </location>
</feature>
<dbReference type="GO" id="GO:0008270">
    <property type="term" value="F:zinc ion binding"/>
    <property type="evidence" value="ECO:0007669"/>
    <property type="project" value="UniProtKB-KW"/>
</dbReference>
<dbReference type="SUPFAM" id="SSF57756">
    <property type="entry name" value="Retrovirus zinc finger-like domains"/>
    <property type="match status" value="2"/>
</dbReference>
<evidence type="ECO:0000256" key="3">
    <source>
        <dbReference type="SAM" id="MobiDB-lite"/>
    </source>
</evidence>
<evidence type="ECO:0000256" key="1">
    <source>
        <dbReference type="PROSITE-ProRule" id="PRU00047"/>
    </source>
</evidence>
<dbReference type="AlphaFoldDB" id="A0A921QMG7"/>
<accession>A0A921QMG7</accession>
<feature type="region of interest" description="Disordered" evidence="3">
    <location>
        <begin position="421"/>
        <end position="442"/>
    </location>
</feature>
<comment type="caution">
    <text evidence="5">The sequence shown here is derived from an EMBL/GenBank/DDBJ whole genome shotgun (WGS) entry which is preliminary data.</text>
</comment>
<proteinExistence type="predicted"/>
<organism evidence="5 6">
    <name type="scientific">Sorghum bicolor</name>
    <name type="common">Sorghum</name>
    <name type="synonym">Sorghum vulgare</name>
    <dbReference type="NCBI Taxonomy" id="4558"/>
    <lineage>
        <taxon>Eukaryota</taxon>
        <taxon>Viridiplantae</taxon>
        <taxon>Streptophyta</taxon>
        <taxon>Embryophyta</taxon>
        <taxon>Tracheophyta</taxon>
        <taxon>Spermatophyta</taxon>
        <taxon>Magnoliopsida</taxon>
        <taxon>Liliopsida</taxon>
        <taxon>Poales</taxon>
        <taxon>Poaceae</taxon>
        <taxon>PACMAD clade</taxon>
        <taxon>Panicoideae</taxon>
        <taxon>Andropogonodae</taxon>
        <taxon>Andropogoneae</taxon>
        <taxon>Sorghinae</taxon>
        <taxon>Sorghum</taxon>
    </lineage>
</organism>
<dbReference type="PROSITE" id="PS50158">
    <property type="entry name" value="ZF_CCHC"/>
    <property type="match status" value="2"/>
</dbReference>
<name>A0A921QMG7_SORBI</name>
<gene>
    <name evidence="5" type="ORF">BDA96_07G108800</name>
</gene>
<feature type="coiled-coil region" evidence="2">
    <location>
        <begin position="301"/>
        <end position="328"/>
    </location>
</feature>
<evidence type="ECO:0000313" key="5">
    <source>
        <dbReference type="EMBL" id="KAG0523260.1"/>
    </source>
</evidence>
<dbReference type="PANTHER" id="PTHR23002">
    <property type="entry name" value="ZINC FINGER CCHC DOMAIN CONTAINING PROTEIN"/>
    <property type="match status" value="1"/>
</dbReference>
<reference evidence="5" key="2">
    <citation type="submission" date="2020-10" db="EMBL/GenBank/DDBJ databases">
        <authorList>
            <person name="Cooper E.A."/>
            <person name="Brenton Z.W."/>
            <person name="Flinn B.S."/>
            <person name="Jenkins J."/>
            <person name="Shu S."/>
            <person name="Flowers D."/>
            <person name="Luo F."/>
            <person name="Wang Y."/>
            <person name="Xia P."/>
            <person name="Barry K."/>
            <person name="Daum C."/>
            <person name="Lipzen A."/>
            <person name="Yoshinaga Y."/>
            <person name="Schmutz J."/>
            <person name="Saski C."/>
            <person name="Vermerris W."/>
            <person name="Kresovich S."/>
        </authorList>
    </citation>
    <scope>NUCLEOTIDE SEQUENCE</scope>
</reference>
<evidence type="ECO:0000259" key="4">
    <source>
        <dbReference type="PROSITE" id="PS50158"/>
    </source>
</evidence>
<dbReference type="GO" id="GO:0003676">
    <property type="term" value="F:nucleic acid binding"/>
    <property type="evidence" value="ECO:0007669"/>
    <property type="project" value="InterPro"/>
</dbReference>
<feature type="domain" description="CCHC-type" evidence="4">
    <location>
        <begin position="488"/>
        <end position="504"/>
    </location>
</feature>
<keyword evidence="1" id="KW-0863">Zinc-finger</keyword>
<dbReference type="SMART" id="SM00343">
    <property type="entry name" value="ZnF_C2HC"/>
    <property type="match status" value="3"/>
</dbReference>
<reference evidence="5" key="1">
    <citation type="journal article" date="2019" name="BMC Genomics">
        <title>A new reference genome for Sorghum bicolor reveals high levels of sequence similarity between sweet and grain genotypes: implications for the genetics of sugar metabolism.</title>
        <authorList>
            <person name="Cooper E.A."/>
            <person name="Brenton Z.W."/>
            <person name="Flinn B.S."/>
            <person name="Jenkins J."/>
            <person name="Shu S."/>
            <person name="Flowers D."/>
            <person name="Luo F."/>
            <person name="Wang Y."/>
            <person name="Xia P."/>
            <person name="Barry K."/>
            <person name="Daum C."/>
            <person name="Lipzen A."/>
            <person name="Yoshinaga Y."/>
            <person name="Schmutz J."/>
            <person name="Saski C."/>
            <person name="Vermerris W."/>
            <person name="Kresovich S."/>
        </authorList>
    </citation>
    <scope>NUCLEOTIDE SEQUENCE</scope>
</reference>
<dbReference type="InterPro" id="IPR036875">
    <property type="entry name" value="Znf_CCHC_sf"/>
</dbReference>